<proteinExistence type="predicted"/>
<reference evidence="2" key="1">
    <citation type="journal article" date="2013" name="Genetics">
        <title>The draft genome and transcriptome of Panagrellus redivivus are shaped by the harsh demands of a free-living lifestyle.</title>
        <authorList>
            <person name="Srinivasan J."/>
            <person name="Dillman A.R."/>
            <person name="Macchietto M.G."/>
            <person name="Heikkinen L."/>
            <person name="Lakso M."/>
            <person name="Fracchia K.M."/>
            <person name="Antoshechkin I."/>
            <person name="Mortazavi A."/>
            <person name="Wong G."/>
            <person name="Sternberg P.W."/>
        </authorList>
    </citation>
    <scope>NUCLEOTIDE SEQUENCE [LARGE SCALE GENOMIC DNA]</scope>
    <source>
        <strain evidence="2">MT8872</strain>
    </source>
</reference>
<dbReference type="AlphaFoldDB" id="A0A7E4W5W2"/>
<evidence type="ECO:0000313" key="2">
    <source>
        <dbReference type="Proteomes" id="UP000492821"/>
    </source>
</evidence>
<organism evidence="2 3">
    <name type="scientific">Panagrellus redivivus</name>
    <name type="common">Microworm</name>
    <dbReference type="NCBI Taxonomy" id="6233"/>
    <lineage>
        <taxon>Eukaryota</taxon>
        <taxon>Metazoa</taxon>
        <taxon>Ecdysozoa</taxon>
        <taxon>Nematoda</taxon>
        <taxon>Chromadorea</taxon>
        <taxon>Rhabditida</taxon>
        <taxon>Tylenchina</taxon>
        <taxon>Panagrolaimomorpha</taxon>
        <taxon>Panagrolaimoidea</taxon>
        <taxon>Panagrolaimidae</taxon>
        <taxon>Panagrellus</taxon>
    </lineage>
</organism>
<sequence>MDVSFPGVKLRANILDPEHIVIQIERERGKHKQSSPAQEWRAASVHGETSITSEQSYSDRKGVAGWMASANCRQPI</sequence>
<name>A0A7E4W5W2_PANRE</name>
<feature type="region of interest" description="Disordered" evidence="1">
    <location>
        <begin position="27"/>
        <end position="58"/>
    </location>
</feature>
<protein>
    <submittedName>
        <fullName evidence="3">SHSP domain-containing protein</fullName>
    </submittedName>
</protein>
<feature type="compositionally biased region" description="Polar residues" evidence="1">
    <location>
        <begin position="47"/>
        <end position="56"/>
    </location>
</feature>
<evidence type="ECO:0000256" key="1">
    <source>
        <dbReference type="SAM" id="MobiDB-lite"/>
    </source>
</evidence>
<evidence type="ECO:0000313" key="3">
    <source>
        <dbReference type="WBParaSite" id="Pan_g6934.t1"/>
    </source>
</evidence>
<dbReference type="WBParaSite" id="Pan_g6934.t1">
    <property type="protein sequence ID" value="Pan_g6934.t1"/>
    <property type="gene ID" value="Pan_g6934"/>
</dbReference>
<reference evidence="3" key="2">
    <citation type="submission" date="2020-10" db="UniProtKB">
        <authorList>
            <consortium name="WormBaseParasite"/>
        </authorList>
    </citation>
    <scope>IDENTIFICATION</scope>
</reference>
<accession>A0A7E4W5W2</accession>
<keyword evidence="2" id="KW-1185">Reference proteome</keyword>
<dbReference type="Proteomes" id="UP000492821">
    <property type="component" value="Unassembled WGS sequence"/>
</dbReference>